<organism evidence="7 8">
    <name type="scientific">Apatococcus fuscideae</name>
    <dbReference type="NCBI Taxonomy" id="2026836"/>
    <lineage>
        <taxon>Eukaryota</taxon>
        <taxon>Viridiplantae</taxon>
        <taxon>Chlorophyta</taxon>
        <taxon>core chlorophytes</taxon>
        <taxon>Trebouxiophyceae</taxon>
        <taxon>Chlorellales</taxon>
        <taxon>Chlorellaceae</taxon>
        <taxon>Apatococcus</taxon>
    </lineage>
</organism>
<dbReference type="InterPro" id="IPR027417">
    <property type="entry name" value="P-loop_NTPase"/>
</dbReference>
<keyword evidence="8" id="KW-1185">Reference proteome</keyword>
<dbReference type="HAMAP" id="MF_02040">
    <property type="entry name" value="Mrp_NBP35"/>
    <property type="match status" value="1"/>
</dbReference>
<evidence type="ECO:0000313" key="8">
    <source>
        <dbReference type="Proteomes" id="UP001485043"/>
    </source>
</evidence>
<keyword evidence="2" id="KW-0547">Nucleotide-binding</keyword>
<name>A0AAW1SXQ7_9CHLO</name>
<dbReference type="CDD" id="cd02037">
    <property type="entry name" value="Mrp_NBP35"/>
    <property type="match status" value="1"/>
</dbReference>
<dbReference type="AlphaFoldDB" id="A0AAW1SXQ7"/>
<dbReference type="GO" id="GO:0016226">
    <property type="term" value="P:iron-sulfur cluster assembly"/>
    <property type="evidence" value="ECO:0007669"/>
    <property type="project" value="InterPro"/>
</dbReference>
<gene>
    <name evidence="7" type="ORF">WJX84_007903</name>
</gene>
<evidence type="ECO:0000256" key="2">
    <source>
        <dbReference type="ARBA" id="ARBA00022741"/>
    </source>
</evidence>
<keyword evidence="3" id="KW-0067">ATP-binding</keyword>
<dbReference type="Gene3D" id="3.40.50.300">
    <property type="entry name" value="P-loop containing nucleotide triphosphate hydrolases"/>
    <property type="match status" value="1"/>
</dbReference>
<evidence type="ECO:0000256" key="1">
    <source>
        <dbReference type="ARBA" id="ARBA00022723"/>
    </source>
</evidence>
<dbReference type="PANTHER" id="PTHR42961:SF2">
    <property type="entry name" value="IRON-SULFUR PROTEIN NUBPL"/>
    <property type="match status" value="1"/>
</dbReference>
<dbReference type="GO" id="GO:0140663">
    <property type="term" value="F:ATP-dependent FeS chaperone activity"/>
    <property type="evidence" value="ECO:0007669"/>
    <property type="project" value="InterPro"/>
</dbReference>
<reference evidence="7 8" key="1">
    <citation type="journal article" date="2024" name="Nat. Commun.">
        <title>Phylogenomics reveals the evolutionary origins of lichenization in chlorophyte algae.</title>
        <authorList>
            <person name="Puginier C."/>
            <person name="Libourel C."/>
            <person name="Otte J."/>
            <person name="Skaloud P."/>
            <person name="Haon M."/>
            <person name="Grisel S."/>
            <person name="Petersen M."/>
            <person name="Berrin J.G."/>
            <person name="Delaux P.M."/>
            <person name="Dal Grande F."/>
            <person name="Keller J."/>
        </authorList>
    </citation>
    <scope>NUCLEOTIDE SEQUENCE [LARGE SCALE GENOMIC DNA]</scope>
    <source>
        <strain evidence="7 8">SAG 2523</strain>
    </source>
</reference>
<accession>A0AAW1SXQ7</accession>
<evidence type="ECO:0000256" key="3">
    <source>
        <dbReference type="ARBA" id="ARBA00022840"/>
    </source>
</evidence>
<dbReference type="InterPro" id="IPR044304">
    <property type="entry name" value="NUBPL-like"/>
</dbReference>
<dbReference type="GO" id="GO:0005739">
    <property type="term" value="C:mitochondrion"/>
    <property type="evidence" value="ECO:0007669"/>
    <property type="project" value="TreeGrafter"/>
</dbReference>
<dbReference type="GO" id="GO:0032981">
    <property type="term" value="P:mitochondrial respiratory chain complex I assembly"/>
    <property type="evidence" value="ECO:0007669"/>
    <property type="project" value="TreeGrafter"/>
</dbReference>
<comment type="similarity">
    <text evidence="6">Belongs to the Mrp/NBP35 ATP-binding proteins family.</text>
</comment>
<protein>
    <recommendedName>
        <fullName evidence="9">Iron-sulfur cluster carrier protein</fullName>
    </recommendedName>
</protein>
<keyword evidence="5" id="KW-0411">Iron-sulfur</keyword>
<dbReference type="Proteomes" id="UP001485043">
    <property type="component" value="Unassembled WGS sequence"/>
</dbReference>
<dbReference type="GO" id="GO:0005524">
    <property type="term" value="F:ATP binding"/>
    <property type="evidence" value="ECO:0007669"/>
    <property type="project" value="UniProtKB-KW"/>
</dbReference>
<evidence type="ECO:0000256" key="4">
    <source>
        <dbReference type="ARBA" id="ARBA00023004"/>
    </source>
</evidence>
<dbReference type="GO" id="GO:0046872">
    <property type="term" value="F:metal ion binding"/>
    <property type="evidence" value="ECO:0007669"/>
    <property type="project" value="UniProtKB-KW"/>
</dbReference>
<evidence type="ECO:0000256" key="6">
    <source>
        <dbReference type="ARBA" id="ARBA00024036"/>
    </source>
</evidence>
<dbReference type="SUPFAM" id="SSF52540">
    <property type="entry name" value="P-loop containing nucleoside triphosphate hydrolases"/>
    <property type="match status" value="1"/>
</dbReference>
<proteinExistence type="inferred from homology"/>
<keyword evidence="4" id="KW-0408">Iron</keyword>
<evidence type="ECO:0000313" key="7">
    <source>
        <dbReference type="EMBL" id="KAK9861498.1"/>
    </source>
</evidence>
<evidence type="ECO:0000256" key="5">
    <source>
        <dbReference type="ARBA" id="ARBA00023014"/>
    </source>
</evidence>
<keyword evidence="1" id="KW-0479">Metal-binding</keyword>
<dbReference type="EMBL" id="JALJOV010000749">
    <property type="protein sequence ID" value="KAK9861498.1"/>
    <property type="molecule type" value="Genomic_DNA"/>
</dbReference>
<dbReference type="Pfam" id="PF10609">
    <property type="entry name" value="ParA"/>
    <property type="match status" value="1"/>
</dbReference>
<sequence length="311" mass="32648">MSTPASSAQQFRTFLKCPLDLAAAGLRRPAVLLENAVICHRAAPVQSTHAAGIGCSRIDEARVAIASGKGGVGKSTTTANVAVALAKDPQLKIGILDADVFGPSQPRLFGLKGRPEASEAQKMIPLRNHSVQVMSMGFLLEEDAPAVWRGPMVMSAIDTLLQKVEWGALDLLLVDMPPGTGDVQISISQRMSLAGAVIVSTPQDLALIDARKGMAMFQKAGVSVLGMVENMSHYACPSCGHRDDIFGSQGAVAAAADYGIQVLGEVPLNTVIRQTSDDGMPVVLSDPSTPSAEAYMNIAARLKDMLSIDSI</sequence>
<dbReference type="PANTHER" id="PTHR42961">
    <property type="entry name" value="IRON-SULFUR PROTEIN NUBPL"/>
    <property type="match status" value="1"/>
</dbReference>
<dbReference type="GO" id="GO:0051539">
    <property type="term" value="F:4 iron, 4 sulfur cluster binding"/>
    <property type="evidence" value="ECO:0007669"/>
    <property type="project" value="TreeGrafter"/>
</dbReference>
<dbReference type="InterPro" id="IPR019591">
    <property type="entry name" value="Mrp/NBP35_ATP-bd"/>
</dbReference>
<dbReference type="FunFam" id="3.40.50.300:FF:001278">
    <property type="entry name" value="Iron-sulfur cluster carrier protein"/>
    <property type="match status" value="1"/>
</dbReference>
<evidence type="ECO:0008006" key="9">
    <source>
        <dbReference type="Google" id="ProtNLM"/>
    </source>
</evidence>
<comment type="caution">
    <text evidence="7">The sequence shown here is derived from an EMBL/GenBank/DDBJ whole genome shotgun (WGS) entry which is preliminary data.</text>
</comment>
<dbReference type="InterPro" id="IPR033756">
    <property type="entry name" value="YlxH/NBP35"/>
</dbReference>